<protein>
    <recommendedName>
        <fullName evidence="3">ABC transporter domain-containing protein</fullName>
    </recommendedName>
</protein>
<evidence type="ECO:0000256" key="1">
    <source>
        <dbReference type="ARBA" id="ARBA00022448"/>
    </source>
</evidence>
<accession>X1LFN0</accession>
<dbReference type="PANTHER" id="PTHR42794">
    <property type="entry name" value="HEMIN IMPORT ATP-BINDING PROTEIN HMUV"/>
    <property type="match status" value="1"/>
</dbReference>
<dbReference type="EMBL" id="BARU01047686">
    <property type="protein sequence ID" value="GAI01205.1"/>
    <property type="molecule type" value="Genomic_DNA"/>
</dbReference>
<dbReference type="SUPFAM" id="SSF52540">
    <property type="entry name" value="P-loop containing nucleoside triphosphate hydrolases"/>
    <property type="match status" value="1"/>
</dbReference>
<evidence type="ECO:0000256" key="2">
    <source>
        <dbReference type="ARBA" id="ARBA00022967"/>
    </source>
</evidence>
<dbReference type="Pfam" id="PF00005">
    <property type="entry name" value="ABC_tran"/>
    <property type="match status" value="1"/>
</dbReference>
<dbReference type="AlphaFoldDB" id="X1LFN0"/>
<evidence type="ECO:0000313" key="4">
    <source>
        <dbReference type="EMBL" id="GAI01205.1"/>
    </source>
</evidence>
<dbReference type="InterPro" id="IPR003439">
    <property type="entry name" value="ABC_transporter-like_ATP-bd"/>
</dbReference>
<reference evidence="4" key="1">
    <citation type="journal article" date="2014" name="Front. Microbiol.">
        <title>High frequency of phylogenetically diverse reductive dehalogenase-homologous genes in deep subseafloor sedimentary metagenomes.</title>
        <authorList>
            <person name="Kawai M."/>
            <person name="Futagami T."/>
            <person name="Toyoda A."/>
            <person name="Takaki Y."/>
            <person name="Nishi S."/>
            <person name="Hori S."/>
            <person name="Arai W."/>
            <person name="Tsubouchi T."/>
            <person name="Morono Y."/>
            <person name="Uchiyama I."/>
            <person name="Ito T."/>
            <person name="Fujiyama A."/>
            <person name="Inagaki F."/>
            <person name="Takami H."/>
        </authorList>
    </citation>
    <scope>NUCLEOTIDE SEQUENCE</scope>
    <source>
        <strain evidence="4">Expedition CK06-06</strain>
    </source>
</reference>
<dbReference type="InterPro" id="IPR027417">
    <property type="entry name" value="P-loop_NTPase"/>
</dbReference>
<organism evidence="4">
    <name type="scientific">marine sediment metagenome</name>
    <dbReference type="NCBI Taxonomy" id="412755"/>
    <lineage>
        <taxon>unclassified sequences</taxon>
        <taxon>metagenomes</taxon>
        <taxon>ecological metagenomes</taxon>
    </lineage>
</organism>
<gene>
    <name evidence="4" type="ORF">S03H2_71320</name>
</gene>
<keyword evidence="1" id="KW-0813">Transport</keyword>
<feature type="domain" description="ABC transporter" evidence="3">
    <location>
        <begin position="22"/>
        <end position="68"/>
    </location>
</feature>
<evidence type="ECO:0000259" key="3">
    <source>
        <dbReference type="Pfam" id="PF00005"/>
    </source>
</evidence>
<dbReference type="GO" id="GO:0005524">
    <property type="term" value="F:ATP binding"/>
    <property type="evidence" value="ECO:0007669"/>
    <property type="project" value="InterPro"/>
</dbReference>
<proteinExistence type="predicted"/>
<comment type="caution">
    <text evidence="4">The sequence shown here is derived from an EMBL/GenBank/DDBJ whole genome shotgun (WGS) entry which is preliminary data.</text>
</comment>
<dbReference type="PANTHER" id="PTHR42794:SF1">
    <property type="entry name" value="HEMIN IMPORT ATP-BINDING PROTEIN HMUV"/>
    <property type="match status" value="1"/>
</dbReference>
<keyword evidence="2" id="KW-1278">Translocase</keyword>
<feature type="non-terminal residue" evidence="4">
    <location>
        <position position="93"/>
    </location>
</feature>
<dbReference type="GO" id="GO:0016887">
    <property type="term" value="F:ATP hydrolysis activity"/>
    <property type="evidence" value="ECO:0007669"/>
    <property type="project" value="InterPro"/>
</dbReference>
<name>X1LFN0_9ZZZZ</name>
<dbReference type="Gene3D" id="3.40.50.300">
    <property type="entry name" value="P-loop containing nucleotide triphosphate hydrolases"/>
    <property type="match status" value="1"/>
</dbReference>
<sequence>MGRLPYISRLKGETLEDYRISREAMKKTKSLPLSENNIQEISGGERQRVFMAKALAQTPQLLLLDEFTSHLDLNFRYEMLNLLKKSLTENSLS</sequence>